<accession>A0A8J3H186</accession>
<sequence>MKHLIFGLALLATGAAAAEPDVSPLQGAEVVLLGEVHDNPGHHQMQVAAVAALKPRALVFEMLTAEQAARVGEERGDAEAMARELGWAASGWPDFSMYHPIFTAAPETQVYGAALPREAARAALREGVAASFGENAELYGLTFKLPEDVQKAREAEQAAAHCDALPAELLPGMVDLQRLRDAMLARAAIEALDATGGPVVVITGNGHARRDGGVPEVLTRVRNALKVVSVGQAEGDRIEGEYDLVWPGPLVKRRDPCETLREG</sequence>
<keyword evidence="4" id="KW-1185">Reference proteome</keyword>
<dbReference type="CDD" id="cd14727">
    <property type="entry name" value="ChanN-like"/>
    <property type="match status" value="1"/>
</dbReference>
<evidence type="ECO:0000256" key="1">
    <source>
        <dbReference type="SAM" id="SignalP"/>
    </source>
</evidence>
<feature type="signal peptide" evidence="1">
    <location>
        <begin position="1"/>
        <end position="17"/>
    </location>
</feature>
<dbReference type="Proteomes" id="UP000626220">
    <property type="component" value="Unassembled WGS sequence"/>
</dbReference>
<protein>
    <recommendedName>
        <fullName evidence="2">Haem-binding uptake Tiki superfamily ChaN domain-containing protein</fullName>
    </recommendedName>
</protein>
<keyword evidence="1" id="KW-0732">Signal</keyword>
<reference evidence="3" key="1">
    <citation type="journal article" date="2014" name="Int. J. Syst. Evol. Microbiol.">
        <title>Complete genome sequence of Corynebacterium casei LMG S-19264T (=DSM 44701T), isolated from a smear-ripened cheese.</title>
        <authorList>
            <consortium name="US DOE Joint Genome Institute (JGI-PGF)"/>
            <person name="Walter F."/>
            <person name="Albersmeier A."/>
            <person name="Kalinowski J."/>
            <person name="Ruckert C."/>
        </authorList>
    </citation>
    <scope>NUCLEOTIDE SEQUENCE</scope>
    <source>
        <strain evidence="3">KCTC 42650</strain>
    </source>
</reference>
<dbReference type="SUPFAM" id="SSF159501">
    <property type="entry name" value="EreA/ChaN-like"/>
    <property type="match status" value="1"/>
</dbReference>
<dbReference type="AlphaFoldDB" id="A0A8J3H186"/>
<gene>
    <name evidence="3" type="ORF">GCM10017056_38390</name>
</gene>
<evidence type="ECO:0000313" key="3">
    <source>
        <dbReference type="EMBL" id="GHF63449.1"/>
    </source>
</evidence>
<feature type="chain" id="PRO_5035278346" description="Haem-binding uptake Tiki superfamily ChaN domain-containing protein" evidence="1">
    <location>
        <begin position="18"/>
        <end position="263"/>
    </location>
</feature>
<reference evidence="3" key="2">
    <citation type="submission" date="2020-09" db="EMBL/GenBank/DDBJ databases">
        <authorList>
            <person name="Sun Q."/>
            <person name="Kim S."/>
        </authorList>
    </citation>
    <scope>NUCLEOTIDE SEQUENCE</scope>
    <source>
        <strain evidence="3">KCTC 42650</strain>
    </source>
</reference>
<organism evidence="3 4">
    <name type="scientific">Seohaeicola zhoushanensis</name>
    <dbReference type="NCBI Taxonomy" id="1569283"/>
    <lineage>
        <taxon>Bacteria</taxon>
        <taxon>Pseudomonadati</taxon>
        <taxon>Pseudomonadota</taxon>
        <taxon>Alphaproteobacteria</taxon>
        <taxon>Rhodobacterales</taxon>
        <taxon>Roseobacteraceae</taxon>
        <taxon>Seohaeicola</taxon>
    </lineage>
</organism>
<evidence type="ECO:0000259" key="2">
    <source>
        <dbReference type="Pfam" id="PF04187"/>
    </source>
</evidence>
<dbReference type="InterPro" id="IPR007314">
    <property type="entry name" value="Cofac_haem-bd_dom"/>
</dbReference>
<feature type="domain" description="Haem-binding uptake Tiki superfamily ChaN" evidence="2">
    <location>
        <begin position="25"/>
        <end position="218"/>
    </location>
</feature>
<evidence type="ECO:0000313" key="4">
    <source>
        <dbReference type="Proteomes" id="UP000626220"/>
    </source>
</evidence>
<dbReference type="Gene3D" id="3.40.50.11550">
    <property type="match status" value="2"/>
</dbReference>
<dbReference type="EMBL" id="BNCJ01000014">
    <property type="protein sequence ID" value="GHF63449.1"/>
    <property type="molecule type" value="Genomic_DNA"/>
</dbReference>
<comment type="caution">
    <text evidence="3">The sequence shown here is derived from an EMBL/GenBank/DDBJ whole genome shotgun (WGS) entry which is preliminary data.</text>
</comment>
<proteinExistence type="predicted"/>
<dbReference type="RefSeq" id="WP_189681737.1">
    <property type="nucleotide sequence ID" value="NZ_BNCJ01000014.1"/>
</dbReference>
<dbReference type="Pfam" id="PF04187">
    <property type="entry name" value="Cofac_haem_bdg"/>
    <property type="match status" value="1"/>
</dbReference>
<name>A0A8J3H186_9RHOB</name>